<dbReference type="AlphaFoldDB" id="A0A5J9U4M9"/>
<organism evidence="2 3">
    <name type="scientific">Eragrostis curvula</name>
    <name type="common">weeping love grass</name>
    <dbReference type="NCBI Taxonomy" id="38414"/>
    <lineage>
        <taxon>Eukaryota</taxon>
        <taxon>Viridiplantae</taxon>
        <taxon>Streptophyta</taxon>
        <taxon>Embryophyta</taxon>
        <taxon>Tracheophyta</taxon>
        <taxon>Spermatophyta</taxon>
        <taxon>Magnoliopsida</taxon>
        <taxon>Liliopsida</taxon>
        <taxon>Poales</taxon>
        <taxon>Poaceae</taxon>
        <taxon>PACMAD clade</taxon>
        <taxon>Chloridoideae</taxon>
        <taxon>Eragrostideae</taxon>
        <taxon>Eragrostidinae</taxon>
        <taxon>Eragrostis</taxon>
    </lineage>
</organism>
<dbReference type="Pfam" id="PF15054">
    <property type="entry name" value="DUF4535"/>
    <property type="match status" value="1"/>
</dbReference>
<name>A0A5J9U4M9_9POAL</name>
<comment type="caution">
    <text evidence="2">The sequence shown here is derived from an EMBL/GenBank/DDBJ whole genome shotgun (WGS) entry which is preliminary data.</text>
</comment>
<feature type="non-terminal residue" evidence="2">
    <location>
        <position position="1"/>
    </location>
</feature>
<proteinExistence type="predicted"/>
<dbReference type="InterPro" id="IPR027854">
    <property type="entry name" value="STMP1"/>
</dbReference>
<dbReference type="Proteomes" id="UP000324897">
    <property type="component" value="Chromosome 7"/>
</dbReference>
<dbReference type="Gramene" id="TVU18120">
    <property type="protein sequence ID" value="TVU18120"/>
    <property type="gene ID" value="EJB05_34193"/>
</dbReference>
<evidence type="ECO:0000313" key="2">
    <source>
        <dbReference type="EMBL" id="TVU18120.1"/>
    </source>
</evidence>
<sequence length="191" mass="20557">TESRGPPDSSPVRVRTVAVRRKPAWKASRRTNLHIGCPLIKPSNQPEAGARAKPIDPLLASPSTTCRSIRVAPVSGSAASTSPDPARVRPSPQVKIPSPPCSLSFVRDSMGVACLFRAIFVFREGTGKVVRSGPMGFLQSTFSLLIGTGCGIYIAQNYNVPNIKKVMWALLGEAKELEESYKKPTNGKNKD</sequence>
<accession>A0A5J9U4M9</accession>
<dbReference type="PANTHER" id="PTHR33528:SF17">
    <property type="entry name" value="TRANSMEMBRANE PROTEIN"/>
    <property type="match status" value="1"/>
</dbReference>
<dbReference type="EMBL" id="RWGY01000029">
    <property type="protein sequence ID" value="TVU18120.1"/>
    <property type="molecule type" value="Genomic_DNA"/>
</dbReference>
<protein>
    <submittedName>
        <fullName evidence="2">Uncharacterized protein</fullName>
    </submittedName>
</protein>
<evidence type="ECO:0000313" key="3">
    <source>
        <dbReference type="Proteomes" id="UP000324897"/>
    </source>
</evidence>
<keyword evidence="3" id="KW-1185">Reference proteome</keyword>
<dbReference type="OrthoDB" id="2012160at2759"/>
<dbReference type="PANTHER" id="PTHR33528">
    <property type="entry name" value="OS07G0239500 PROTEIN"/>
    <property type="match status" value="1"/>
</dbReference>
<reference evidence="2 3" key="1">
    <citation type="journal article" date="2019" name="Sci. Rep.">
        <title>A high-quality genome of Eragrostis curvula grass provides insights into Poaceae evolution and supports new strategies to enhance forage quality.</title>
        <authorList>
            <person name="Carballo J."/>
            <person name="Santos B.A.C.M."/>
            <person name="Zappacosta D."/>
            <person name="Garbus I."/>
            <person name="Selva J.P."/>
            <person name="Gallo C.A."/>
            <person name="Diaz A."/>
            <person name="Albertini E."/>
            <person name="Caccamo M."/>
            <person name="Echenique V."/>
        </authorList>
    </citation>
    <scope>NUCLEOTIDE SEQUENCE [LARGE SCALE GENOMIC DNA]</scope>
    <source>
        <strain evidence="3">cv. Victoria</strain>
        <tissue evidence="2">Leaf</tissue>
    </source>
</reference>
<feature type="region of interest" description="Disordered" evidence="1">
    <location>
        <begin position="72"/>
        <end position="94"/>
    </location>
</feature>
<evidence type="ECO:0000256" key="1">
    <source>
        <dbReference type="SAM" id="MobiDB-lite"/>
    </source>
</evidence>
<gene>
    <name evidence="2" type="ORF">EJB05_34193</name>
</gene>